<name>A0A2I2KS49_9ACTN</name>
<evidence type="ECO:0000256" key="4">
    <source>
        <dbReference type="ARBA" id="ARBA00023163"/>
    </source>
</evidence>
<dbReference type="GO" id="GO:0003677">
    <property type="term" value="F:DNA binding"/>
    <property type="evidence" value="ECO:0007669"/>
    <property type="project" value="UniProtKB-UniRule"/>
</dbReference>
<dbReference type="PANTHER" id="PTHR35807">
    <property type="entry name" value="TRANSCRIPTIONAL REGULATOR REDD-RELATED"/>
    <property type="match status" value="1"/>
</dbReference>
<accession>A0A2I2KS49</accession>
<dbReference type="PANTHER" id="PTHR35807:SF1">
    <property type="entry name" value="TRANSCRIPTIONAL REGULATOR REDD"/>
    <property type="match status" value="1"/>
</dbReference>
<dbReference type="SMART" id="SM01043">
    <property type="entry name" value="BTAD"/>
    <property type="match status" value="1"/>
</dbReference>
<dbReference type="EMBL" id="FZMO01000171">
    <property type="protein sequence ID" value="SNQ48498.1"/>
    <property type="molecule type" value="Genomic_DNA"/>
</dbReference>
<reference evidence="7 8" key="1">
    <citation type="submission" date="2017-06" db="EMBL/GenBank/DDBJ databases">
        <authorList>
            <person name="Kim H.J."/>
            <person name="Triplett B.A."/>
        </authorList>
    </citation>
    <scope>NUCLEOTIDE SEQUENCE [LARGE SCALE GENOMIC DNA]</scope>
    <source>
        <strain evidence="7">FRACA_ARgP5</strain>
    </source>
</reference>
<dbReference type="GO" id="GO:0000160">
    <property type="term" value="P:phosphorelay signal transduction system"/>
    <property type="evidence" value="ECO:0007669"/>
    <property type="project" value="InterPro"/>
</dbReference>
<dbReference type="InterPro" id="IPR011990">
    <property type="entry name" value="TPR-like_helical_dom_sf"/>
</dbReference>
<dbReference type="InterPro" id="IPR001867">
    <property type="entry name" value="OmpR/PhoB-type_DNA-bd"/>
</dbReference>
<dbReference type="Gene3D" id="1.25.40.10">
    <property type="entry name" value="Tetratricopeptide repeat domain"/>
    <property type="match status" value="1"/>
</dbReference>
<comment type="similarity">
    <text evidence="1">Belongs to the AfsR/DnrI/RedD regulatory family.</text>
</comment>
<keyword evidence="2" id="KW-0805">Transcription regulation</keyword>
<dbReference type="SUPFAM" id="SSF46894">
    <property type="entry name" value="C-terminal effector domain of the bipartite response regulators"/>
    <property type="match status" value="1"/>
</dbReference>
<protein>
    <submittedName>
        <fullName evidence="7">DNA-binding transcriptional activator of the SARP family</fullName>
    </submittedName>
</protein>
<keyword evidence="4" id="KW-0804">Transcription</keyword>
<evidence type="ECO:0000256" key="2">
    <source>
        <dbReference type="ARBA" id="ARBA00023015"/>
    </source>
</evidence>
<evidence type="ECO:0000256" key="1">
    <source>
        <dbReference type="ARBA" id="ARBA00005820"/>
    </source>
</evidence>
<dbReference type="SMART" id="SM00862">
    <property type="entry name" value="Trans_reg_C"/>
    <property type="match status" value="1"/>
</dbReference>
<sequence>MIATCLQIKVLGPLEISHVVTAAAGAPPFGITAAKVRQVLAMLAVNANSLVTIEQLIDELWPDGPPSTVKTVVQTYVYQLRKLFERSFEWPRGAEIVVTRPGGYLLEMPRDNLDVFQFQHLMRCGKDALAEGRTASAADLLRQSIDLWRGPVPADIVSGPFLRGLSVYLEEQRLEAVLLRVEADLANNRHRELVGELRSLVSTHHLHESFYLRLMQALHRSGRRGEALAVYHRLRDILDDELGLEPSAEAKRLQREILVSS</sequence>
<proteinExistence type="inferred from homology"/>
<dbReference type="RefSeq" id="WP_165818403.1">
    <property type="nucleotide sequence ID" value="NZ_FZMO01000171.1"/>
</dbReference>
<feature type="domain" description="OmpR/PhoB-type" evidence="6">
    <location>
        <begin position="3"/>
        <end position="108"/>
    </location>
</feature>
<dbReference type="PROSITE" id="PS51755">
    <property type="entry name" value="OMPR_PHOB"/>
    <property type="match status" value="1"/>
</dbReference>
<evidence type="ECO:0000256" key="5">
    <source>
        <dbReference type="PROSITE-ProRule" id="PRU01091"/>
    </source>
</evidence>
<dbReference type="AlphaFoldDB" id="A0A2I2KS49"/>
<organism evidence="7 8">
    <name type="scientific">Frankia canadensis</name>
    <dbReference type="NCBI Taxonomy" id="1836972"/>
    <lineage>
        <taxon>Bacteria</taxon>
        <taxon>Bacillati</taxon>
        <taxon>Actinomycetota</taxon>
        <taxon>Actinomycetes</taxon>
        <taxon>Frankiales</taxon>
        <taxon>Frankiaceae</taxon>
        <taxon>Frankia</taxon>
    </lineage>
</organism>
<evidence type="ECO:0000313" key="7">
    <source>
        <dbReference type="EMBL" id="SNQ48498.1"/>
    </source>
</evidence>
<dbReference type="CDD" id="cd15831">
    <property type="entry name" value="BTAD"/>
    <property type="match status" value="1"/>
</dbReference>
<dbReference type="InterPro" id="IPR005158">
    <property type="entry name" value="BTAD"/>
</dbReference>
<keyword evidence="8" id="KW-1185">Reference proteome</keyword>
<gene>
    <name evidence="7" type="ORF">FRACA_2520008</name>
</gene>
<evidence type="ECO:0000259" key="6">
    <source>
        <dbReference type="PROSITE" id="PS51755"/>
    </source>
</evidence>
<dbReference type="Proteomes" id="UP000234331">
    <property type="component" value="Unassembled WGS sequence"/>
</dbReference>
<dbReference type="GO" id="GO:0006355">
    <property type="term" value="P:regulation of DNA-templated transcription"/>
    <property type="evidence" value="ECO:0007669"/>
    <property type="project" value="InterPro"/>
</dbReference>
<dbReference type="Pfam" id="PF00486">
    <property type="entry name" value="Trans_reg_C"/>
    <property type="match status" value="1"/>
</dbReference>
<feature type="DNA-binding region" description="OmpR/PhoB-type" evidence="5">
    <location>
        <begin position="3"/>
        <end position="108"/>
    </location>
</feature>
<dbReference type="InterPro" id="IPR036388">
    <property type="entry name" value="WH-like_DNA-bd_sf"/>
</dbReference>
<evidence type="ECO:0000256" key="3">
    <source>
        <dbReference type="ARBA" id="ARBA00023125"/>
    </source>
</evidence>
<keyword evidence="3 5" id="KW-0238">DNA-binding</keyword>
<dbReference type="InterPro" id="IPR016032">
    <property type="entry name" value="Sig_transdc_resp-reg_C-effctor"/>
</dbReference>
<dbReference type="Gene3D" id="1.10.10.10">
    <property type="entry name" value="Winged helix-like DNA-binding domain superfamily/Winged helix DNA-binding domain"/>
    <property type="match status" value="1"/>
</dbReference>
<evidence type="ECO:0000313" key="8">
    <source>
        <dbReference type="Proteomes" id="UP000234331"/>
    </source>
</evidence>
<dbReference type="InterPro" id="IPR051677">
    <property type="entry name" value="AfsR-DnrI-RedD_regulator"/>
</dbReference>
<dbReference type="Pfam" id="PF03704">
    <property type="entry name" value="BTAD"/>
    <property type="match status" value="1"/>
</dbReference>
<dbReference type="SUPFAM" id="SSF48452">
    <property type="entry name" value="TPR-like"/>
    <property type="match status" value="1"/>
</dbReference>